<sequence length="479" mass="54996">MRINLLLVLTLCLFTTEKTLAQTCDCKANFEWVKKTFEENDAGFQYALNMKGKDAFEAHNQKIAEKVKTAKTTTECANVLDEWLRFFRNGHKYLVAKNPSPAPIQITTGTIPANWETLNIDVNDFKKEIAKKKDPEYEGIWKTQGYELGITKKGNEYIAFVINSEAPGWTSGKLKFRINIATKDATYYKWGFDEVKTRNVEFLGKNHLIVNNVSFKRVFPENLKDEPKFEEFDKAINASSPYFVKRNATTCYLRIPSFHEENIPIIDSILNANKKLLLNTKNLIIDVRNNGGGSDFTYNSIIPYLYTNPIRRMGIEFFSTKLNNQRMLKLIENEYFSASEKERFKRYYEVLEKHIGEFVNLDNKVVNIDTLKTQYKYPQNVGIIINGGCGSATEQFLLEAKQSKKVKLFGVTTFGSLDISNMNMVVSPDGEFELGYCLSRSLRIPGFAIDGKGLQPDYFMDDVIEEPDWIDFVNDTLNK</sequence>
<dbReference type="InterPro" id="IPR029045">
    <property type="entry name" value="ClpP/crotonase-like_dom_sf"/>
</dbReference>
<keyword evidence="1" id="KW-0732">Signal</keyword>
<dbReference type="Pfam" id="PF03572">
    <property type="entry name" value="Peptidase_S41"/>
    <property type="match status" value="1"/>
</dbReference>
<evidence type="ECO:0000313" key="3">
    <source>
        <dbReference type="EMBL" id="RFS21078.1"/>
    </source>
</evidence>
<dbReference type="EMBL" id="QPMM01000009">
    <property type="protein sequence ID" value="RFS21078.1"/>
    <property type="molecule type" value="Genomic_DNA"/>
</dbReference>
<name>A0A3E1Y880_9BACT</name>
<proteinExistence type="predicted"/>
<comment type="caution">
    <text evidence="3">The sequence shown here is derived from an EMBL/GenBank/DDBJ whole genome shotgun (WGS) entry which is preliminary data.</text>
</comment>
<dbReference type="GO" id="GO:0006508">
    <property type="term" value="P:proteolysis"/>
    <property type="evidence" value="ECO:0007669"/>
    <property type="project" value="InterPro"/>
</dbReference>
<evidence type="ECO:0000256" key="1">
    <source>
        <dbReference type="SAM" id="SignalP"/>
    </source>
</evidence>
<gene>
    <name evidence="3" type="ORF">DVR12_17210</name>
</gene>
<dbReference type="Gene3D" id="3.90.226.10">
    <property type="entry name" value="2-enoyl-CoA Hydratase, Chain A, domain 1"/>
    <property type="match status" value="1"/>
</dbReference>
<dbReference type="GO" id="GO:0004175">
    <property type="term" value="F:endopeptidase activity"/>
    <property type="evidence" value="ECO:0007669"/>
    <property type="project" value="TreeGrafter"/>
</dbReference>
<evidence type="ECO:0000259" key="2">
    <source>
        <dbReference type="Pfam" id="PF03572"/>
    </source>
</evidence>
<dbReference type="SUPFAM" id="SSF52096">
    <property type="entry name" value="ClpP/crotonase"/>
    <property type="match status" value="1"/>
</dbReference>
<evidence type="ECO:0000313" key="4">
    <source>
        <dbReference type="Proteomes" id="UP000260644"/>
    </source>
</evidence>
<feature type="chain" id="PRO_5017694089" evidence="1">
    <location>
        <begin position="22"/>
        <end position="479"/>
    </location>
</feature>
<dbReference type="InterPro" id="IPR005151">
    <property type="entry name" value="Tail-specific_protease"/>
</dbReference>
<keyword evidence="4" id="KW-1185">Reference proteome</keyword>
<organism evidence="3 4">
    <name type="scientific">Chitinophaga silvatica</name>
    <dbReference type="NCBI Taxonomy" id="2282649"/>
    <lineage>
        <taxon>Bacteria</taxon>
        <taxon>Pseudomonadati</taxon>
        <taxon>Bacteroidota</taxon>
        <taxon>Chitinophagia</taxon>
        <taxon>Chitinophagales</taxon>
        <taxon>Chitinophagaceae</taxon>
        <taxon>Chitinophaga</taxon>
    </lineage>
</organism>
<dbReference type="RefSeq" id="WP_116977025.1">
    <property type="nucleotide sequence ID" value="NZ_QPMM01000009.1"/>
</dbReference>
<reference evidence="3 4" key="1">
    <citation type="submission" date="2018-07" db="EMBL/GenBank/DDBJ databases">
        <title>Chitinophaga K2CV101002-2 sp. nov., isolated from a monsoon evergreen broad-leaved forest soil.</title>
        <authorList>
            <person name="Lv Y."/>
        </authorList>
    </citation>
    <scope>NUCLEOTIDE SEQUENCE [LARGE SCALE GENOMIC DNA]</scope>
    <source>
        <strain evidence="3 4">GDMCC 1.1288</strain>
    </source>
</reference>
<dbReference type="OrthoDB" id="2327485at2"/>
<accession>A0A3E1Y880</accession>
<protein>
    <submittedName>
        <fullName evidence="3">Peptidase S41</fullName>
    </submittedName>
</protein>
<dbReference type="GO" id="GO:0030288">
    <property type="term" value="C:outer membrane-bounded periplasmic space"/>
    <property type="evidence" value="ECO:0007669"/>
    <property type="project" value="TreeGrafter"/>
</dbReference>
<dbReference type="GO" id="GO:0007165">
    <property type="term" value="P:signal transduction"/>
    <property type="evidence" value="ECO:0007669"/>
    <property type="project" value="TreeGrafter"/>
</dbReference>
<dbReference type="GO" id="GO:0008236">
    <property type="term" value="F:serine-type peptidase activity"/>
    <property type="evidence" value="ECO:0007669"/>
    <property type="project" value="InterPro"/>
</dbReference>
<feature type="domain" description="Tail specific protease" evidence="2">
    <location>
        <begin position="250"/>
        <end position="458"/>
    </location>
</feature>
<dbReference type="PANTHER" id="PTHR32060:SF30">
    <property type="entry name" value="CARBOXY-TERMINAL PROCESSING PROTEASE CTPA"/>
    <property type="match status" value="1"/>
</dbReference>
<dbReference type="Proteomes" id="UP000260644">
    <property type="component" value="Unassembled WGS sequence"/>
</dbReference>
<dbReference type="AlphaFoldDB" id="A0A3E1Y880"/>
<dbReference type="PANTHER" id="PTHR32060">
    <property type="entry name" value="TAIL-SPECIFIC PROTEASE"/>
    <property type="match status" value="1"/>
</dbReference>
<feature type="signal peptide" evidence="1">
    <location>
        <begin position="1"/>
        <end position="21"/>
    </location>
</feature>